<accession>A0ABU4FJ67</accession>
<dbReference type="EMBL" id="JAWMAJ010000137">
    <property type="protein sequence ID" value="MDV7220617.1"/>
    <property type="molecule type" value="Genomic_DNA"/>
</dbReference>
<dbReference type="RefSeq" id="WP_317774135.1">
    <property type="nucleotide sequence ID" value="NZ_JAWMAJ010000137.1"/>
</dbReference>
<name>A0ABU4FJ67_9ACTN</name>
<feature type="region of interest" description="Disordered" evidence="1">
    <location>
        <begin position="126"/>
        <end position="158"/>
    </location>
</feature>
<gene>
    <name evidence="2" type="ORF">R5A26_32215</name>
</gene>
<comment type="caution">
    <text evidence="2">The sequence shown here is derived from an EMBL/GenBank/DDBJ whole genome shotgun (WGS) entry which is preliminary data.</text>
</comment>
<proteinExistence type="predicted"/>
<evidence type="ECO:0000313" key="3">
    <source>
        <dbReference type="Proteomes" id="UP001187346"/>
    </source>
</evidence>
<sequence>MIIEYMPEGGEPQRLDAGRLRASEIQIIERTADGNWPDIKKALSAGDINAMRTVAYAIKRRSEPTLRLAAFDPWDDELRVLLDAREVRAYADAFIEKYSDEPDKLADAFDELRESAADPEACEQAIADVTAPKDPAPPEPAPEPVQLLEEIPASPSDG</sequence>
<dbReference type="Proteomes" id="UP001187346">
    <property type="component" value="Unassembled WGS sequence"/>
</dbReference>
<feature type="compositionally biased region" description="Pro residues" evidence="1">
    <location>
        <begin position="134"/>
        <end position="143"/>
    </location>
</feature>
<protein>
    <submittedName>
        <fullName evidence="2">Uncharacterized protein</fullName>
    </submittedName>
</protein>
<evidence type="ECO:0000313" key="2">
    <source>
        <dbReference type="EMBL" id="MDV7220617.1"/>
    </source>
</evidence>
<evidence type="ECO:0000256" key="1">
    <source>
        <dbReference type="SAM" id="MobiDB-lite"/>
    </source>
</evidence>
<keyword evidence="3" id="KW-1185">Reference proteome</keyword>
<reference evidence="2 3" key="1">
    <citation type="submission" date="2023-10" db="EMBL/GenBank/DDBJ databases">
        <title>Characterization of rhizosphere-enriched actinobacteria from wheat plants lab-grown on chernevaya soil.</title>
        <authorList>
            <person name="Tikhonova E.N."/>
            <person name="Konopkin A."/>
            <person name="Kravchenko I.K."/>
        </authorList>
    </citation>
    <scope>NUCLEOTIDE SEQUENCE [LARGE SCALE GENOMIC DNA]</scope>
    <source>
        <strain evidence="2 3">RR29</strain>
    </source>
</reference>
<organism evidence="2 3">
    <name type="scientific">Streptomyces prunicolor</name>
    <dbReference type="NCBI Taxonomy" id="67348"/>
    <lineage>
        <taxon>Bacteria</taxon>
        <taxon>Bacillati</taxon>
        <taxon>Actinomycetota</taxon>
        <taxon>Actinomycetes</taxon>
        <taxon>Kitasatosporales</taxon>
        <taxon>Streptomycetaceae</taxon>
        <taxon>Streptomyces</taxon>
    </lineage>
</organism>